<feature type="signal peptide" evidence="1">
    <location>
        <begin position="1"/>
        <end position="27"/>
    </location>
</feature>
<dbReference type="InterPro" id="IPR026876">
    <property type="entry name" value="Fn3_assoc_repeat"/>
</dbReference>
<evidence type="ECO:0000259" key="2">
    <source>
        <dbReference type="Pfam" id="PF13290"/>
    </source>
</evidence>
<feature type="domain" description="GH29D-like beta-sandwich" evidence="2">
    <location>
        <begin position="537"/>
        <end position="603"/>
    </location>
</feature>
<gene>
    <name evidence="3" type="ORF">IAD06_05095</name>
</gene>
<protein>
    <submittedName>
        <fullName evidence="3">Chitobiase/beta-hexosaminidase C-terminal domain-containing protein</fullName>
    </submittedName>
</protein>
<accession>A0A9D1GFW2</accession>
<evidence type="ECO:0000256" key="1">
    <source>
        <dbReference type="SAM" id="SignalP"/>
    </source>
</evidence>
<dbReference type="Pfam" id="PF13290">
    <property type="entry name" value="CHB_HEX_C_1"/>
    <property type="match status" value="2"/>
</dbReference>
<feature type="domain" description="GH29D-like beta-sandwich" evidence="2">
    <location>
        <begin position="954"/>
        <end position="1004"/>
    </location>
</feature>
<feature type="chain" id="PRO_5039194682" evidence="1">
    <location>
        <begin position="28"/>
        <end position="1376"/>
    </location>
</feature>
<organism evidence="3 4">
    <name type="scientific">Candidatus Caccoplasma intestinavium</name>
    <dbReference type="NCBI Taxonomy" id="2840716"/>
    <lineage>
        <taxon>Bacteria</taxon>
        <taxon>Pseudomonadati</taxon>
        <taxon>Bacteroidota</taxon>
        <taxon>Bacteroidia</taxon>
        <taxon>Bacteroidales</taxon>
        <taxon>Bacteroidaceae</taxon>
        <taxon>Bacteroidaceae incertae sedis</taxon>
        <taxon>Candidatus Caccoplasma</taxon>
    </lineage>
</organism>
<dbReference type="Pfam" id="PF13287">
    <property type="entry name" value="Fn3_assoc"/>
    <property type="match status" value="1"/>
</dbReference>
<keyword evidence="1" id="KW-0732">Signal</keyword>
<dbReference type="EMBL" id="DVKT01000037">
    <property type="protein sequence ID" value="HIT39394.1"/>
    <property type="molecule type" value="Genomic_DNA"/>
</dbReference>
<evidence type="ECO:0000313" key="3">
    <source>
        <dbReference type="EMBL" id="HIT39394.1"/>
    </source>
</evidence>
<evidence type="ECO:0000313" key="4">
    <source>
        <dbReference type="Proteomes" id="UP000886722"/>
    </source>
</evidence>
<comment type="caution">
    <text evidence="3">The sequence shown here is derived from an EMBL/GenBank/DDBJ whole genome shotgun (WGS) entry which is preliminary data.</text>
</comment>
<sequence>MKRKITQIGRLFAAAALFFGASSWASAQETVTATWALTEGGVQAATFSAENVLEGTMSAVSPFDFVGTENWRDAENAYLDPEVLFTQVSPSEKASAPQAAISFTLTPVEGVTFTPTKLTVNAGRFGSDSGNQLDVYVKTSAGSVKLNDAVIEPLRSQKAMYTEVALDIKDIAVKGEPVIIEFWFKCDATKKVGLNNLVITGTYTQEAPAAAPKVAYLCGATETTEGVYNALVAAGMDVTALNYDDKTLTGELEADGLAGYDLVVLAGKTGSSSALAASFDKIVGKVPVLSTKAFWYAKTSPAGTNGGNPGTAETPSLSIDRVDLYAEHDIFAGIDGNNIGVFNASDAITTGRYMQSNGQFADNTPAQTTIATVGGQDAIAEAWVDGKGFVMIPFDANDATCAADGLTEDGAKLFVNAANYLIAGEQYEVPYVGTCPKPVITTTRIDQTVKYTLSITATAEPAIDGLKIYYTIDGSEPTAETGTLYEAETPVELVNDCTVKAIACADKYRNSEVAEYAFVNEAMTKLATPVIATAQNEKDVTVTITSTNEGVEPTAYAIYYTIDGTEPTANSKVYTEPFTFAGGSATVKAIAIGEGYKNSDVATQQITNTGYVAREKTLYQSDFNMLPTSWGYYDPESCDEQYSGKGIAADPNASWDKNITFIDKGKSGSGKWHDWAFESSKCRVFLPIQQALGGVGSAYGPATEADAGATQGALAYTAESGTSVTFTYTKQLEAPFDIIMYLGTGSTSGTLKCAVQVSDDMTEWETIENISQPVDKMIHKQVLSYDGTGKKYIRLDFAGSSKNSNGMLFDFIVKGIGQDELTLLSMSPTAGTKEEPKEIDKAQTVFTATFNLNAVIGDAVAYFGAPVEGEAYTKNCEIVAEGNKVTITRPEADKELAAGNYVLYLSGVKDEQGAALKTPITAYYYVKAQLPTPTLAEPKQEDTYVSVVVNPLAEEYTDYNFYYTTDGSTPTTSSFLYDGTSIKFYGESATIKVIAAGEKYIASGVAEVPVVNDNYMAREKVVYTNDFHTPHSEWFYLVDFTYDEADTTKAVNAVVKDGAVWPEGITYSEWSEKDHFRVHIFPKGNEYTGYRQYAGWSFYGESGRRMFLQDNKGLALLGSSGKASVAPDSMFVGPFDIDIQVSGAKSAAKVQIFVGDELEGNSWELIGEATAPAGEKATITGSYNGTDKKYVRVETTTSEIYFDKFIVKAPGYGELKLQSVSPAGGAYDAPAVLEETADTFVLTFNNPLATEQDADLVVFFAAPALPVHNCTYTIEGNTMTVTRPDATTPLAAGTYQFIVKGVKDVAGQVLGSQLNTFYKVEGSSSSVNAPEVEKTVVSTVIYSISGAVQSELAPGLNFVRTTYSDGTVEVEKVIKK</sequence>
<reference evidence="3" key="1">
    <citation type="submission" date="2020-10" db="EMBL/GenBank/DDBJ databases">
        <authorList>
            <person name="Gilroy R."/>
        </authorList>
    </citation>
    <scope>NUCLEOTIDE SEQUENCE</scope>
    <source>
        <strain evidence="3">21143</strain>
    </source>
</reference>
<reference evidence="3" key="2">
    <citation type="journal article" date="2021" name="PeerJ">
        <title>Extensive microbial diversity within the chicken gut microbiome revealed by metagenomics and culture.</title>
        <authorList>
            <person name="Gilroy R."/>
            <person name="Ravi A."/>
            <person name="Getino M."/>
            <person name="Pursley I."/>
            <person name="Horton D.L."/>
            <person name="Alikhan N.F."/>
            <person name="Baker D."/>
            <person name="Gharbi K."/>
            <person name="Hall N."/>
            <person name="Watson M."/>
            <person name="Adriaenssens E.M."/>
            <person name="Foster-Nyarko E."/>
            <person name="Jarju S."/>
            <person name="Secka A."/>
            <person name="Antonio M."/>
            <person name="Oren A."/>
            <person name="Chaudhuri R.R."/>
            <person name="La Ragione R."/>
            <person name="Hildebrand F."/>
            <person name="Pallen M.J."/>
        </authorList>
    </citation>
    <scope>NUCLEOTIDE SEQUENCE</scope>
    <source>
        <strain evidence="3">21143</strain>
    </source>
</reference>
<dbReference type="InterPro" id="IPR059177">
    <property type="entry name" value="GH29D-like_dom"/>
</dbReference>
<name>A0A9D1GFW2_9BACT</name>
<dbReference type="Proteomes" id="UP000886722">
    <property type="component" value="Unassembled WGS sequence"/>
</dbReference>
<proteinExistence type="predicted"/>